<keyword evidence="1" id="KW-0472">Membrane</keyword>
<evidence type="ECO:0000313" key="2">
    <source>
        <dbReference type="EMBL" id="CUV66495.1"/>
    </source>
</evidence>
<reference evidence="2" key="1">
    <citation type="submission" date="2015-11" db="EMBL/GenBank/DDBJ databases">
        <authorList>
            <person name="Zhang Y."/>
            <person name="Guo Z."/>
        </authorList>
    </citation>
    <scope>NUCLEOTIDE SEQUENCE</scope>
    <source>
        <strain evidence="2">BN30871</strain>
    </source>
</reference>
<feature type="transmembrane region" description="Helical" evidence="1">
    <location>
        <begin position="340"/>
        <end position="360"/>
    </location>
</feature>
<accession>A0A0S4XQB2</accession>
<sequence>MFKKIQSSKSPFSSILAIDPYENRYSIVKNNSIELIPKPSYSENQFVSSFISSKDLLIASINMSRRIPDEDMASAIEIKIQEELGISEEESENLIGYIESESATDERLFHVFTTKSEENYTLFEHHKKNTKYIDLVAPAPLLCKTLYKNNALSSNEVHIFIYLMQKDAFISIYKDGNFMYSKNLDYSIDKLHDKYCEAIGAHTDRESFVELLSKDNLYGIDSNISQTLAKIFGNFFLSINEVIVYSKRALKIDVIDKIFIGSDIGDIPLCHKYILNYIGSTSDVWDFGLGFSHINHTKSTPLELMLAKTSIDYIDDSNSIVNLTQFLRPPSFSQRAGGKFLMAAGAATVIGLAMPLYYLIYSYVNDAQSYYNVSTSEELTPEVEKYKKQISEKENELKTLGIGEKAKRDAYNSKAQTLDSIFNKKVNYAMKSKIYYDLSNDLKKFGVTIEKFQNSDNNISISLAGDNDKKITEFIKFISEKNTNIENINMKLLEKDQNSSFYQGVLTMELK</sequence>
<name>A0A0S4XQB2_9BACT</name>
<dbReference type="AlphaFoldDB" id="A0A0S4XQB2"/>
<proteinExistence type="predicted"/>
<protein>
    <submittedName>
        <fullName evidence="2">Uncharacterized protein</fullName>
    </submittedName>
</protein>
<evidence type="ECO:0000256" key="1">
    <source>
        <dbReference type="SAM" id="Phobius"/>
    </source>
</evidence>
<keyword evidence="1" id="KW-1133">Transmembrane helix</keyword>
<gene>
    <name evidence="2" type="ORF">BN3087_870015</name>
</gene>
<keyword evidence="1" id="KW-0812">Transmembrane</keyword>
<organism evidence="2">
    <name type="scientific">Sulfurovum sp. enrichment culture clone C5</name>
    <dbReference type="NCBI Taxonomy" id="497650"/>
    <lineage>
        <taxon>Bacteria</taxon>
        <taxon>Pseudomonadati</taxon>
        <taxon>Campylobacterota</taxon>
        <taxon>Epsilonproteobacteria</taxon>
        <taxon>Campylobacterales</taxon>
        <taxon>Sulfurovaceae</taxon>
        <taxon>Sulfurovum</taxon>
        <taxon>environmental samples</taxon>
    </lineage>
</organism>
<dbReference type="EMBL" id="FAXN01000092">
    <property type="protein sequence ID" value="CUV66495.1"/>
    <property type="molecule type" value="Genomic_DNA"/>
</dbReference>